<dbReference type="GeneID" id="27687235"/>
<dbReference type="Proteomes" id="UP000053201">
    <property type="component" value="Unassembled WGS sequence"/>
</dbReference>
<protein>
    <submittedName>
        <fullName evidence="1">Uncharacterized protein</fullName>
    </submittedName>
</protein>
<evidence type="ECO:0000313" key="1">
    <source>
        <dbReference type="EMBL" id="KND00615.1"/>
    </source>
</evidence>
<name>A0A0L0HIC1_SPIPD</name>
<keyword evidence="2" id="KW-1185">Reference proteome</keyword>
<dbReference type="EMBL" id="KQ257455">
    <property type="protein sequence ID" value="KND00615.1"/>
    <property type="molecule type" value="Genomic_DNA"/>
</dbReference>
<dbReference type="InParanoid" id="A0A0L0HIC1"/>
<evidence type="ECO:0000313" key="2">
    <source>
        <dbReference type="Proteomes" id="UP000053201"/>
    </source>
</evidence>
<proteinExistence type="predicted"/>
<organism evidence="1 2">
    <name type="scientific">Spizellomyces punctatus (strain DAOM BR117)</name>
    <dbReference type="NCBI Taxonomy" id="645134"/>
    <lineage>
        <taxon>Eukaryota</taxon>
        <taxon>Fungi</taxon>
        <taxon>Fungi incertae sedis</taxon>
        <taxon>Chytridiomycota</taxon>
        <taxon>Chytridiomycota incertae sedis</taxon>
        <taxon>Chytridiomycetes</taxon>
        <taxon>Spizellomycetales</taxon>
        <taxon>Spizellomycetaceae</taxon>
        <taxon>Spizellomyces</taxon>
    </lineage>
</organism>
<dbReference type="AlphaFoldDB" id="A0A0L0HIC1"/>
<gene>
    <name evidence="1" type="ORF">SPPG_03742</name>
</gene>
<dbReference type="VEuPathDB" id="FungiDB:SPPG_03742"/>
<dbReference type="RefSeq" id="XP_016608654.1">
    <property type="nucleotide sequence ID" value="XM_016751992.1"/>
</dbReference>
<sequence length="243" mass="27834">MLTVSTEAFEEAKRDFLLGISLKEKDIYEHWGQYFDLLYRIRKRFEQERDSWRELLKGKSMDEQKDLAKTDYRGGRLVDDFPLLPEFGDAWQPITLDSLGLGGLVGTRGKGQEHWRKVWSSVFDVGKVVPDPERAYTDRSFHYMILTDGVCAGVLVNTMNRTRRKAYEQWESVNQVSGIRPSTLSELSKVRPENLLNKVIISVDTNKDPIIAAGYYQIVSTIASESKDAGYKGSRNREEGKDV</sequence>
<reference evidence="1 2" key="1">
    <citation type="submission" date="2009-08" db="EMBL/GenBank/DDBJ databases">
        <title>The Genome Sequence of Spizellomyces punctatus strain DAOM BR117.</title>
        <authorList>
            <consortium name="The Broad Institute Genome Sequencing Platform"/>
            <person name="Russ C."/>
            <person name="Cuomo C."/>
            <person name="Shea T."/>
            <person name="Young S.K."/>
            <person name="Zeng Q."/>
            <person name="Koehrsen M."/>
            <person name="Haas B."/>
            <person name="Borodovsky M."/>
            <person name="Guigo R."/>
            <person name="Alvarado L."/>
            <person name="Berlin A."/>
            <person name="Bochicchio J."/>
            <person name="Borenstein D."/>
            <person name="Chapman S."/>
            <person name="Chen Z."/>
            <person name="Engels R."/>
            <person name="Freedman E."/>
            <person name="Gellesch M."/>
            <person name="Goldberg J."/>
            <person name="Griggs A."/>
            <person name="Gujja S."/>
            <person name="Heiman D."/>
            <person name="Hepburn T."/>
            <person name="Howarth C."/>
            <person name="Jen D."/>
            <person name="Larson L."/>
            <person name="Lewis B."/>
            <person name="Mehta T."/>
            <person name="Park D."/>
            <person name="Pearson M."/>
            <person name="Roberts A."/>
            <person name="Saif S."/>
            <person name="Shenoy N."/>
            <person name="Sisk P."/>
            <person name="Stolte C."/>
            <person name="Sykes S."/>
            <person name="Thomson T."/>
            <person name="Walk T."/>
            <person name="White J."/>
            <person name="Yandava C."/>
            <person name="Burger G."/>
            <person name="Gray M.W."/>
            <person name="Holland P.W.H."/>
            <person name="King N."/>
            <person name="Lang F.B.F."/>
            <person name="Roger A.J."/>
            <person name="Ruiz-Trillo I."/>
            <person name="Lander E."/>
            <person name="Nusbaum C."/>
        </authorList>
    </citation>
    <scope>NUCLEOTIDE SEQUENCE [LARGE SCALE GENOMIC DNA]</scope>
    <source>
        <strain evidence="1 2">DAOM BR117</strain>
    </source>
</reference>
<accession>A0A0L0HIC1</accession>